<feature type="compositionally biased region" description="Low complexity" evidence="11">
    <location>
        <begin position="34"/>
        <end position="45"/>
    </location>
</feature>
<dbReference type="PANTHER" id="PTHR46856:SF3">
    <property type="entry name" value="PX DOMAIN-CONTAINING PROTEIN EREX"/>
    <property type="match status" value="1"/>
</dbReference>
<keyword evidence="5" id="KW-0967">Endosome</keyword>
<evidence type="ECO:0000256" key="7">
    <source>
        <dbReference type="ARBA" id="ARBA00023054"/>
    </source>
</evidence>
<evidence type="ECO:0000313" key="14">
    <source>
        <dbReference type="Proteomes" id="UP001346149"/>
    </source>
</evidence>
<organism evidence="13 14">
    <name type="scientific">Trapa natans</name>
    <name type="common">Water chestnut</name>
    <dbReference type="NCBI Taxonomy" id="22666"/>
    <lineage>
        <taxon>Eukaryota</taxon>
        <taxon>Viridiplantae</taxon>
        <taxon>Streptophyta</taxon>
        <taxon>Embryophyta</taxon>
        <taxon>Tracheophyta</taxon>
        <taxon>Spermatophyta</taxon>
        <taxon>Magnoliopsida</taxon>
        <taxon>eudicotyledons</taxon>
        <taxon>Gunneridae</taxon>
        <taxon>Pentapetalae</taxon>
        <taxon>rosids</taxon>
        <taxon>malvids</taxon>
        <taxon>Myrtales</taxon>
        <taxon>Lythraceae</taxon>
        <taxon>Trapa</taxon>
    </lineage>
</organism>
<keyword evidence="14" id="KW-1185">Reference proteome</keyword>
<comment type="subcellular location">
    <subcellularLocation>
        <location evidence="2">Cytoplasm</location>
        <location evidence="2">Cytosol</location>
    </subcellularLocation>
    <subcellularLocation>
        <location evidence="1">Endosome membrane</location>
        <topology evidence="1">Peripheral membrane protein</topology>
    </subcellularLocation>
</comment>
<reference evidence="13 14" key="1">
    <citation type="journal article" date="2023" name="Hortic Res">
        <title>Pangenome of water caltrop reveals structural variations and asymmetric subgenome divergence after allopolyploidization.</title>
        <authorList>
            <person name="Zhang X."/>
            <person name="Chen Y."/>
            <person name="Wang L."/>
            <person name="Yuan Y."/>
            <person name="Fang M."/>
            <person name="Shi L."/>
            <person name="Lu R."/>
            <person name="Comes H.P."/>
            <person name="Ma Y."/>
            <person name="Chen Y."/>
            <person name="Huang G."/>
            <person name="Zhou Y."/>
            <person name="Zheng Z."/>
            <person name="Qiu Y."/>
        </authorList>
    </citation>
    <scope>NUCLEOTIDE SEQUENCE [LARGE SCALE GENOMIC DNA]</scope>
    <source>
        <strain evidence="13">F231</strain>
    </source>
</reference>
<keyword evidence="4" id="KW-0963">Cytoplasm</keyword>
<evidence type="ECO:0000313" key="13">
    <source>
        <dbReference type="EMBL" id="KAK4775094.1"/>
    </source>
</evidence>
<dbReference type="Gene3D" id="3.30.1520.10">
    <property type="entry name" value="Phox-like domain"/>
    <property type="match status" value="1"/>
</dbReference>
<evidence type="ECO:0000256" key="8">
    <source>
        <dbReference type="ARBA" id="ARBA00023136"/>
    </source>
</evidence>
<evidence type="ECO:0000256" key="1">
    <source>
        <dbReference type="ARBA" id="ARBA00004481"/>
    </source>
</evidence>
<protein>
    <recommendedName>
        <fullName evidence="12">PX domain-containing protein</fullName>
    </recommendedName>
</protein>
<dbReference type="InterPro" id="IPR044588">
    <property type="entry name" value="EREX-like"/>
</dbReference>
<dbReference type="SUPFAM" id="SSF64268">
    <property type="entry name" value="PX domain"/>
    <property type="match status" value="1"/>
</dbReference>
<evidence type="ECO:0000259" key="12">
    <source>
        <dbReference type="PROSITE" id="PS50195"/>
    </source>
</evidence>
<keyword evidence="8" id="KW-0472">Membrane</keyword>
<dbReference type="InterPro" id="IPR036871">
    <property type="entry name" value="PX_dom_sf"/>
</dbReference>
<comment type="function">
    <text evidence="9">Acts as an effector of RABF2A and RABF2B. Involved in vacuolar transport of storage proteins. Regulates membrane trafficking to protein storage vacuoles (PSVs). Binds specifically to phosphatidylinositol 3-monophosphate (PtdIns3P).</text>
</comment>
<feature type="compositionally biased region" description="Polar residues" evidence="11">
    <location>
        <begin position="251"/>
        <end position="266"/>
    </location>
</feature>
<feature type="coiled-coil region" evidence="10">
    <location>
        <begin position="600"/>
        <end position="627"/>
    </location>
</feature>
<dbReference type="SMART" id="SM00312">
    <property type="entry name" value="PX"/>
    <property type="match status" value="1"/>
</dbReference>
<feature type="coiled-coil region" evidence="10">
    <location>
        <begin position="434"/>
        <end position="553"/>
    </location>
</feature>
<evidence type="ECO:0000256" key="2">
    <source>
        <dbReference type="ARBA" id="ARBA00004514"/>
    </source>
</evidence>
<name>A0AAN7L0N3_TRANT</name>
<dbReference type="Proteomes" id="UP001346149">
    <property type="component" value="Unassembled WGS sequence"/>
</dbReference>
<keyword evidence="6" id="KW-0653">Protein transport</keyword>
<feature type="region of interest" description="Disordered" evidence="11">
    <location>
        <begin position="23"/>
        <end position="70"/>
    </location>
</feature>
<dbReference type="Pfam" id="PF00787">
    <property type="entry name" value="PX"/>
    <property type="match status" value="1"/>
</dbReference>
<dbReference type="PROSITE" id="PS50195">
    <property type="entry name" value="PX"/>
    <property type="match status" value="1"/>
</dbReference>
<evidence type="ECO:0000256" key="5">
    <source>
        <dbReference type="ARBA" id="ARBA00022753"/>
    </source>
</evidence>
<accession>A0AAN7L0N3</accession>
<evidence type="ECO:0000256" key="9">
    <source>
        <dbReference type="ARBA" id="ARBA00055681"/>
    </source>
</evidence>
<dbReference type="AlphaFoldDB" id="A0AAN7L0N3"/>
<dbReference type="InterPro" id="IPR001683">
    <property type="entry name" value="PX_dom"/>
</dbReference>
<dbReference type="PANTHER" id="PTHR46856">
    <property type="entry name" value="PX DOMAIN-CONTAINING PROTEIN EREL1-RELATED"/>
    <property type="match status" value="1"/>
</dbReference>
<comment type="caution">
    <text evidence="13">The sequence shown here is derived from an EMBL/GenBank/DDBJ whole genome shotgun (WGS) entry which is preliminary data.</text>
</comment>
<evidence type="ECO:0000256" key="10">
    <source>
        <dbReference type="SAM" id="Coils"/>
    </source>
</evidence>
<feature type="domain" description="PX" evidence="12">
    <location>
        <begin position="94"/>
        <end position="211"/>
    </location>
</feature>
<dbReference type="GO" id="GO:0005829">
    <property type="term" value="C:cytosol"/>
    <property type="evidence" value="ECO:0007669"/>
    <property type="project" value="UniProtKB-SubCell"/>
</dbReference>
<dbReference type="GO" id="GO:0010008">
    <property type="term" value="C:endosome membrane"/>
    <property type="evidence" value="ECO:0007669"/>
    <property type="project" value="UniProtKB-SubCell"/>
</dbReference>
<evidence type="ECO:0000256" key="11">
    <source>
        <dbReference type="SAM" id="MobiDB-lite"/>
    </source>
</evidence>
<evidence type="ECO:0000256" key="3">
    <source>
        <dbReference type="ARBA" id="ARBA00022448"/>
    </source>
</evidence>
<keyword evidence="3" id="KW-0813">Transport</keyword>
<keyword evidence="7 10" id="KW-0175">Coiled coil</keyword>
<dbReference type="GO" id="GO:0015031">
    <property type="term" value="P:protein transport"/>
    <property type="evidence" value="ECO:0007669"/>
    <property type="project" value="UniProtKB-KW"/>
</dbReference>
<dbReference type="FunFam" id="3.30.1520.10:FF:000060">
    <property type="entry name" value="Phox (PX) domain-containing protein"/>
    <property type="match status" value="1"/>
</dbReference>
<gene>
    <name evidence="13" type="ORF">SAY86_010029</name>
</gene>
<dbReference type="GO" id="GO:0035091">
    <property type="term" value="F:phosphatidylinositol binding"/>
    <property type="evidence" value="ECO:0007669"/>
    <property type="project" value="InterPro"/>
</dbReference>
<evidence type="ECO:0000256" key="6">
    <source>
        <dbReference type="ARBA" id="ARBA00022927"/>
    </source>
</evidence>
<evidence type="ECO:0000256" key="4">
    <source>
        <dbReference type="ARBA" id="ARBA00022490"/>
    </source>
</evidence>
<feature type="region of interest" description="Disordered" evidence="11">
    <location>
        <begin position="246"/>
        <end position="270"/>
    </location>
</feature>
<dbReference type="EMBL" id="JAXQNO010000019">
    <property type="protein sequence ID" value="KAK4775094.1"/>
    <property type="molecule type" value="Genomic_DNA"/>
</dbReference>
<sequence>MDIFTHDLSLFDFNLADTITDSLSHRHDSPPSSPSTSSAAAAGPSNESKFRSVSPPRHRHDGKSPLPLGMDWSLPPSKWSGRNTVWPQDPRTGWSYCVTIPSWTLLPKYKEPIVFYRVQIGIQSPKGVTAAYGVLHRFSDFLKLYKELKKEFPMKMLPPPPPRKLLRMKSQRLLDERRCSLEDWMEELLSDIVLSRTATVANFLELEAAARSAFNSFNEQNLDWNSTIPDIYPSVAFQPSSDVSVGAASPSVLSDNGNDSSYQVSELGSPRHRQNISTDLSLEASEQELNKTNDSLKYGISSRNFTLENMERYSGHKIHTGEDSSIASGKKAFDGSGGVADEYEEILFGTNSFKPNNHARWFLAESIGSSLTSLQGSEVSNFIMPNLFGDNYLDHSEYTEAVRTVYHGRSDSQMPKEFAIAFPSEEQQRLNRVLMTAKQRLSTAKTDMEDLIARLNQEVAARQFLQTKVKDLEVELETTRLNCKENMQQATLTEREKFTQIQWDMMELQQKCFEVELRLKTEQEEKELLESEKVSLIQERKILLHELENAREQFSDLHKHHNDFESKSKANVKLLVKEVKSLRGSQSELKQEFSRLLKEKIEVERILQKEKKEMELANAANLKLLHECGILHDRLQECSVNFLSEEEDKLIVDVSSPSDVLDLVTTSDNRIGLLLAEAQLLGQDVENATMALDQTENIGGGKGSDDKLRKMLTDTLIDNATLRKQVNSIIRCILSTYAKLEEEEGQVPFRRTVLSKFLDG</sequence>
<proteinExistence type="predicted"/>